<dbReference type="InterPro" id="IPR046348">
    <property type="entry name" value="SIS_dom_sf"/>
</dbReference>
<feature type="domain" description="SIS" evidence="12">
    <location>
        <begin position="461"/>
        <end position="602"/>
    </location>
</feature>
<dbReference type="PANTHER" id="PTHR10937:SF0">
    <property type="entry name" value="GLUTAMINE--FRUCTOSE-6-PHOSPHATE TRANSAMINASE (ISOMERIZING)"/>
    <property type="match status" value="1"/>
</dbReference>
<evidence type="ECO:0000256" key="4">
    <source>
        <dbReference type="ARBA" id="ARBA00016090"/>
    </source>
</evidence>
<evidence type="ECO:0000259" key="12">
    <source>
        <dbReference type="PROSITE" id="PS51464"/>
    </source>
</evidence>
<evidence type="ECO:0000313" key="13">
    <source>
        <dbReference type="EMBL" id="ABG03767.1"/>
    </source>
</evidence>
<evidence type="ECO:0000256" key="7">
    <source>
        <dbReference type="ARBA" id="ARBA00022679"/>
    </source>
</evidence>
<evidence type="ECO:0000313" key="14">
    <source>
        <dbReference type="Proteomes" id="UP000006637"/>
    </source>
</evidence>
<dbReference type="Proteomes" id="UP000006637">
    <property type="component" value="Chromosome"/>
</dbReference>
<dbReference type="InterPro" id="IPR001347">
    <property type="entry name" value="SIS_dom"/>
</dbReference>
<name>Q1AXW1_RUBXD</name>
<evidence type="ECO:0000256" key="6">
    <source>
        <dbReference type="ARBA" id="ARBA00022576"/>
    </source>
</evidence>
<feature type="domain" description="SIS" evidence="12">
    <location>
        <begin position="288"/>
        <end position="427"/>
    </location>
</feature>
<keyword evidence="8" id="KW-0677">Repeat</keyword>
<evidence type="ECO:0000256" key="1">
    <source>
        <dbReference type="ARBA" id="ARBA00001031"/>
    </source>
</evidence>
<dbReference type="InterPro" id="IPR035490">
    <property type="entry name" value="GlmS/FrlB_SIS"/>
</dbReference>
<dbReference type="CDD" id="cd05009">
    <property type="entry name" value="SIS_GlmS_GlmD_2"/>
    <property type="match status" value="1"/>
</dbReference>
<keyword evidence="9" id="KW-0315">Glutamine amidotransferase</keyword>
<dbReference type="GO" id="GO:0006047">
    <property type="term" value="P:UDP-N-acetylglucosamine metabolic process"/>
    <property type="evidence" value="ECO:0007669"/>
    <property type="project" value="TreeGrafter"/>
</dbReference>
<comment type="catalytic activity">
    <reaction evidence="1 10">
        <text>D-fructose 6-phosphate + L-glutamine = D-glucosamine 6-phosphate + L-glutamate</text>
        <dbReference type="Rhea" id="RHEA:13237"/>
        <dbReference type="ChEBI" id="CHEBI:29985"/>
        <dbReference type="ChEBI" id="CHEBI:58359"/>
        <dbReference type="ChEBI" id="CHEBI:58725"/>
        <dbReference type="ChEBI" id="CHEBI:61527"/>
        <dbReference type="EC" id="2.6.1.16"/>
    </reaction>
</comment>
<dbReference type="InterPro" id="IPR035466">
    <property type="entry name" value="GlmS/AgaS_SIS"/>
</dbReference>
<dbReference type="eggNOG" id="COG0449">
    <property type="taxonomic scope" value="Bacteria"/>
</dbReference>
<dbReference type="CDD" id="cd05008">
    <property type="entry name" value="SIS_GlmS_GlmD_1"/>
    <property type="match status" value="1"/>
</dbReference>
<dbReference type="GO" id="GO:0004360">
    <property type="term" value="F:glutamine-fructose-6-phosphate transaminase (isomerizing) activity"/>
    <property type="evidence" value="ECO:0007669"/>
    <property type="project" value="UniProtKB-UniRule"/>
</dbReference>
<evidence type="ECO:0000256" key="9">
    <source>
        <dbReference type="ARBA" id="ARBA00022962"/>
    </source>
</evidence>
<dbReference type="PhylomeDB" id="Q1AXW1"/>
<dbReference type="GO" id="GO:0097367">
    <property type="term" value="F:carbohydrate derivative binding"/>
    <property type="evidence" value="ECO:0007669"/>
    <property type="project" value="InterPro"/>
</dbReference>
<dbReference type="Pfam" id="PF13522">
    <property type="entry name" value="GATase_6"/>
    <property type="match status" value="1"/>
</dbReference>
<keyword evidence="7 10" id="KW-0808">Transferase</keyword>
<feature type="active site" description="For Fru-6P isomerization activity" evidence="10">
    <location>
        <position position="607"/>
    </location>
</feature>
<dbReference type="EC" id="2.6.1.16" evidence="3 10"/>
<dbReference type="GO" id="GO:0005975">
    <property type="term" value="P:carbohydrate metabolic process"/>
    <property type="evidence" value="ECO:0007669"/>
    <property type="project" value="UniProtKB-UniRule"/>
</dbReference>
<dbReference type="NCBIfam" id="TIGR01135">
    <property type="entry name" value="glmS"/>
    <property type="match status" value="1"/>
</dbReference>
<dbReference type="GO" id="GO:0005829">
    <property type="term" value="C:cytosol"/>
    <property type="evidence" value="ECO:0007669"/>
    <property type="project" value="TreeGrafter"/>
</dbReference>
<dbReference type="FunFam" id="3.60.20.10:FF:000006">
    <property type="entry name" value="Glutamine--fructose-6-phosphate aminotransferase [isomerizing]"/>
    <property type="match status" value="1"/>
</dbReference>
<dbReference type="KEGG" id="rxy:Rxyl_0799"/>
<protein>
    <recommendedName>
        <fullName evidence="4 10">Glutamine--fructose-6-phosphate aminotransferase [isomerizing]</fullName>
        <ecNumber evidence="3 10">2.6.1.16</ecNumber>
    </recommendedName>
    <alternativeName>
        <fullName evidence="10">D-fructose-6-phosphate amidotransferase</fullName>
    </alternativeName>
    <alternativeName>
        <fullName evidence="10">GFAT</fullName>
    </alternativeName>
    <alternativeName>
        <fullName evidence="10">Glucosamine-6-phosphate synthase</fullName>
    </alternativeName>
    <alternativeName>
        <fullName evidence="10">Hexosephosphate aminotransferase</fullName>
    </alternativeName>
    <alternativeName>
        <fullName evidence="10">L-glutamine--D-fructose-6-phosphate amidotransferase</fullName>
    </alternativeName>
</protein>
<reference evidence="13 14" key="1">
    <citation type="submission" date="2006-06" db="EMBL/GenBank/DDBJ databases">
        <title>Complete sequence of Rubrobacter xylanophilus DSM 9941.</title>
        <authorList>
            <consortium name="US DOE Joint Genome Institute"/>
            <person name="Copeland A."/>
            <person name="Lucas S."/>
            <person name="Lapidus A."/>
            <person name="Barry K."/>
            <person name="Detter J.C."/>
            <person name="Glavina del Rio T."/>
            <person name="Hammon N."/>
            <person name="Israni S."/>
            <person name="Dalin E."/>
            <person name="Tice H."/>
            <person name="Pitluck S."/>
            <person name="Munk A.C."/>
            <person name="Brettin T."/>
            <person name="Bruce D."/>
            <person name="Han C."/>
            <person name="Tapia R."/>
            <person name="Gilna P."/>
            <person name="Schmutz J."/>
            <person name="Larimer F."/>
            <person name="Land M."/>
            <person name="Hauser L."/>
            <person name="Kyrpides N."/>
            <person name="Lykidis A."/>
            <person name="da Costa M.S."/>
            <person name="Rainey F.A."/>
            <person name="Empadinhas N."/>
            <person name="Jolivet E."/>
            <person name="Battista J.R."/>
            <person name="Richardson P."/>
        </authorList>
    </citation>
    <scope>NUCLEOTIDE SEQUENCE [LARGE SCALE GENOMIC DNA]</scope>
    <source>
        <strain evidence="14">DSM 9941 / NBRC 16129 / PRD-1</strain>
    </source>
</reference>
<evidence type="ECO:0000256" key="8">
    <source>
        <dbReference type="ARBA" id="ARBA00022737"/>
    </source>
</evidence>
<dbReference type="CDD" id="cd00714">
    <property type="entry name" value="GFAT"/>
    <property type="match status" value="1"/>
</dbReference>
<sequence>MCGIVGYVGRESRCVEVLLEGLRHLEYRGYDSAGLALQRSGRIERVRRVGHLENLERAVRGRNGDYARVTTGVGHTRWATHGRPSEENAHPHLGGSGAVAVVHNGIIENFAALRSELEDRGVRFASETDTEVVAHLLEERVLSGASLREALAGILPRLEGTFAIAAISREEPGRIVAARHQSPLVIGLGEGESFLASAIPALLGQTRRFLLVENGEVAELTAGAARLFGPDGAPVEREVFEVDWDAEAVELGGFESYMLKEIHEQPAALRATLAGLLGPEGEADTGAIGLPLREVRRVVVVACGTAYHAGLLGKAYIERLAGLPAEVSVASEYRYSEPVGDGDTLVVAISQSGETIDTLAAIQAARRFGGRVLAITNTRGSLITREADAVLLTSAGPEIGVAATKTFLAQIAALQALALALAAARKTLPEGELLRMGRGLRRLPERVEEAIGLAAPAARQAAALFESARCALFLGRGPAYPVALEGALKLKEISYVPAEGYPAGEMKHGPIALVDERCPVVAVLGEGLLREKTLSNVEETVARGAPVIAVAGTGDGDARRLSGLLLPVPEEGGLLGPYLWTVPLQLLAYHVARARGLDVDKPRNLAKSVTVE</sequence>
<comment type="subcellular location">
    <subcellularLocation>
        <location evidence="2 10">Cytoplasm</location>
    </subcellularLocation>
</comment>
<dbReference type="PROSITE" id="PS51278">
    <property type="entry name" value="GATASE_TYPE_2"/>
    <property type="match status" value="1"/>
</dbReference>
<comment type="subunit">
    <text evidence="10">Homodimer.</text>
</comment>
<dbReference type="RefSeq" id="WP_011563785.1">
    <property type="nucleotide sequence ID" value="NC_008148.1"/>
</dbReference>
<feature type="initiator methionine" description="Removed" evidence="10">
    <location>
        <position position="1"/>
    </location>
</feature>
<dbReference type="HOGENOM" id="CLU_012520_5_2_11"/>
<dbReference type="InterPro" id="IPR029055">
    <property type="entry name" value="Ntn_hydrolases_N"/>
</dbReference>
<keyword evidence="6 10" id="KW-0032">Aminotransferase</keyword>
<dbReference type="NCBIfam" id="NF001484">
    <property type="entry name" value="PRK00331.1"/>
    <property type="match status" value="1"/>
</dbReference>
<dbReference type="Pfam" id="PF01380">
    <property type="entry name" value="SIS"/>
    <property type="match status" value="2"/>
</dbReference>
<dbReference type="AlphaFoldDB" id="Q1AXW1"/>
<feature type="active site" description="Nucleophile; for GATase activity" evidence="10">
    <location>
        <position position="2"/>
    </location>
</feature>
<gene>
    <name evidence="10" type="primary">glmS</name>
    <name evidence="13" type="ordered locus">Rxyl_0799</name>
</gene>
<keyword evidence="5 10" id="KW-0963">Cytoplasm</keyword>
<dbReference type="Gene3D" id="3.60.20.10">
    <property type="entry name" value="Glutamine Phosphoribosylpyrophosphate, subunit 1, domain 1"/>
    <property type="match status" value="1"/>
</dbReference>
<dbReference type="SUPFAM" id="SSF53697">
    <property type="entry name" value="SIS domain"/>
    <property type="match status" value="1"/>
</dbReference>
<feature type="domain" description="Glutamine amidotransferase type-2" evidence="11">
    <location>
        <begin position="2"/>
        <end position="223"/>
    </location>
</feature>
<evidence type="ECO:0000259" key="11">
    <source>
        <dbReference type="PROSITE" id="PS51278"/>
    </source>
</evidence>
<dbReference type="PROSITE" id="PS51464">
    <property type="entry name" value="SIS"/>
    <property type="match status" value="2"/>
</dbReference>
<evidence type="ECO:0000256" key="2">
    <source>
        <dbReference type="ARBA" id="ARBA00004496"/>
    </source>
</evidence>
<dbReference type="PANTHER" id="PTHR10937">
    <property type="entry name" value="GLUCOSAMINE--FRUCTOSE-6-PHOSPHATE AMINOTRANSFERASE, ISOMERIZING"/>
    <property type="match status" value="1"/>
</dbReference>
<comment type="function">
    <text evidence="10">Catalyzes the first step in hexosamine metabolism, converting fructose-6P into glucosamine-6P using glutamine as a nitrogen source.</text>
</comment>
<organism evidence="13 14">
    <name type="scientific">Rubrobacter xylanophilus (strain DSM 9941 / JCM 11954 / NBRC 16129 / PRD-1)</name>
    <dbReference type="NCBI Taxonomy" id="266117"/>
    <lineage>
        <taxon>Bacteria</taxon>
        <taxon>Bacillati</taxon>
        <taxon>Actinomycetota</taxon>
        <taxon>Rubrobacteria</taxon>
        <taxon>Rubrobacterales</taxon>
        <taxon>Rubrobacteraceae</taxon>
        <taxon>Rubrobacter</taxon>
    </lineage>
</organism>
<evidence type="ECO:0000256" key="10">
    <source>
        <dbReference type="HAMAP-Rule" id="MF_00164"/>
    </source>
</evidence>
<dbReference type="GO" id="GO:0006002">
    <property type="term" value="P:fructose 6-phosphate metabolic process"/>
    <property type="evidence" value="ECO:0007669"/>
    <property type="project" value="TreeGrafter"/>
</dbReference>
<proteinExistence type="inferred from homology"/>
<dbReference type="OrthoDB" id="9761808at2"/>
<dbReference type="InterPro" id="IPR005855">
    <property type="entry name" value="GFAT"/>
</dbReference>
<dbReference type="HAMAP" id="MF_00164">
    <property type="entry name" value="GlmS"/>
    <property type="match status" value="1"/>
</dbReference>
<dbReference type="SUPFAM" id="SSF56235">
    <property type="entry name" value="N-terminal nucleophile aminohydrolases (Ntn hydrolases)"/>
    <property type="match status" value="1"/>
</dbReference>
<dbReference type="InterPro" id="IPR017932">
    <property type="entry name" value="GATase_2_dom"/>
</dbReference>
<dbReference type="STRING" id="266117.Rxyl_0799"/>
<keyword evidence="14" id="KW-1185">Reference proteome</keyword>
<evidence type="ECO:0000256" key="3">
    <source>
        <dbReference type="ARBA" id="ARBA00012916"/>
    </source>
</evidence>
<dbReference type="EMBL" id="CP000386">
    <property type="protein sequence ID" value="ABG03767.1"/>
    <property type="molecule type" value="Genomic_DNA"/>
</dbReference>
<accession>Q1AXW1</accession>
<dbReference type="InterPro" id="IPR047084">
    <property type="entry name" value="GFAT_N"/>
</dbReference>
<dbReference type="GO" id="GO:0006487">
    <property type="term" value="P:protein N-linked glycosylation"/>
    <property type="evidence" value="ECO:0007669"/>
    <property type="project" value="TreeGrafter"/>
</dbReference>
<evidence type="ECO:0000256" key="5">
    <source>
        <dbReference type="ARBA" id="ARBA00022490"/>
    </source>
</evidence>
<dbReference type="Gene3D" id="3.40.50.10490">
    <property type="entry name" value="Glucose-6-phosphate isomerase like protein, domain 1"/>
    <property type="match status" value="2"/>
</dbReference>
<dbReference type="FunFam" id="3.40.50.10490:FF:000001">
    <property type="entry name" value="Glutamine--fructose-6-phosphate aminotransferase [isomerizing]"/>
    <property type="match status" value="1"/>
</dbReference>